<dbReference type="STRING" id="1043493.SAMN05421637_0396"/>
<dbReference type="EMBL" id="FNZI01000001">
    <property type="protein sequence ID" value="SEI91429.1"/>
    <property type="molecule type" value="Genomic_DNA"/>
</dbReference>
<keyword evidence="1" id="KW-1133">Transmembrane helix</keyword>
<name>A0A1H6UGH4_9MICO</name>
<feature type="transmembrane region" description="Helical" evidence="1">
    <location>
        <begin position="212"/>
        <end position="230"/>
    </location>
</feature>
<proteinExistence type="predicted"/>
<gene>
    <name evidence="2" type="ORF">SAMN05421637_0396</name>
</gene>
<keyword evidence="1" id="KW-0812">Transmembrane</keyword>
<accession>A0A1H6UGH4</accession>
<reference evidence="3" key="1">
    <citation type="submission" date="2016-10" db="EMBL/GenBank/DDBJ databases">
        <authorList>
            <person name="Varghese N."/>
        </authorList>
    </citation>
    <scope>NUCLEOTIDE SEQUENCE [LARGE SCALE GENOMIC DNA]</scope>
    <source>
        <strain evidence="3">DSM 24868</strain>
    </source>
</reference>
<dbReference type="Proteomes" id="UP000183315">
    <property type="component" value="Unassembled WGS sequence"/>
</dbReference>
<sequence>MSGLRTAASAALILLGAMLIVAWAVAGVVVSTVEDGTAVHGIAVRALESDAVLDGIADAASDSALEAMAEAGFDAERWGLDTAVRAVIADAARADEFRGAVLDQIDAVHAQASDEITAEDRPSGPLRLEIDVSGYVNAQIDAIPVVGEQVPDLVVEPIPVRVLGAEAFERVRTGYGYAELAQRWALWAGLACIVLGFVVTHRTRWFGAKAGLAVGAIAGGLWLVLTWWGLDGILRLLPGGSDGDAAEALLRIVTEDGIDALASRLGTLALIAFAVAAVLLAVALLTRPRPRPLAAER</sequence>
<dbReference type="RefSeq" id="WP_161786607.1">
    <property type="nucleotide sequence ID" value="NZ_BBLU01000002.1"/>
</dbReference>
<organism evidence="2 3">
    <name type="scientific">Demequina mangrovi</name>
    <dbReference type="NCBI Taxonomy" id="1043493"/>
    <lineage>
        <taxon>Bacteria</taxon>
        <taxon>Bacillati</taxon>
        <taxon>Actinomycetota</taxon>
        <taxon>Actinomycetes</taxon>
        <taxon>Micrococcales</taxon>
        <taxon>Demequinaceae</taxon>
        <taxon>Demequina</taxon>
    </lineage>
</organism>
<keyword evidence="1" id="KW-0472">Membrane</keyword>
<protein>
    <submittedName>
        <fullName evidence="2">Uncharacterized protein</fullName>
    </submittedName>
</protein>
<evidence type="ECO:0000313" key="3">
    <source>
        <dbReference type="Proteomes" id="UP000183315"/>
    </source>
</evidence>
<keyword evidence="3" id="KW-1185">Reference proteome</keyword>
<feature type="transmembrane region" description="Helical" evidence="1">
    <location>
        <begin position="265"/>
        <end position="285"/>
    </location>
</feature>
<evidence type="ECO:0000313" key="2">
    <source>
        <dbReference type="EMBL" id="SEI91429.1"/>
    </source>
</evidence>
<evidence type="ECO:0000256" key="1">
    <source>
        <dbReference type="SAM" id="Phobius"/>
    </source>
</evidence>
<feature type="transmembrane region" description="Helical" evidence="1">
    <location>
        <begin position="184"/>
        <end position="200"/>
    </location>
</feature>
<dbReference type="AlphaFoldDB" id="A0A1H6UGH4"/>